<feature type="transmembrane region" description="Helical" evidence="1">
    <location>
        <begin position="41"/>
        <end position="67"/>
    </location>
</feature>
<protein>
    <submittedName>
        <fullName evidence="2">Uncharacterized protein TCIL3000_3_2920</fullName>
    </submittedName>
</protein>
<accession>G0UKF3</accession>
<reference evidence="2" key="1">
    <citation type="journal article" date="2012" name="Proc. Natl. Acad. Sci. U.S.A.">
        <title>Antigenic diversity is generated by distinct evolutionary mechanisms in African trypanosome species.</title>
        <authorList>
            <person name="Jackson A.P."/>
            <person name="Berry A."/>
            <person name="Aslett M."/>
            <person name="Allison H.C."/>
            <person name="Burton P."/>
            <person name="Vavrova-Anderson J."/>
            <person name="Brown R."/>
            <person name="Browne H."/>
            <person name="Corton N."/>
            <person name="Hauser H."/>
            <person name="Gamble J."/>
            <person name="Gilderthorp R."/>
            <person name="Marcello L."/>
            <person name="McQuillan J."/>
            <person name="Otto T.D."/>
            <person name="Quail M.A."/>
            <person name="Sanders M.J."/>
            <person name="van Tonder A."/>
            <person name="Ginger M.L."/>
            <person name="Field M.C."/>
            <person name="Barry J.D."/>
            <person name="Hertz-Fowler C."/>
            <person name="Berriman M."/>
        </authorList>
    </citation>
    <scope>NUCLEOTIDE SEQUENCE</scope>
    <source>
        <strain evidence="2">IL3000</strain>
    </source>
</reference>
<proteinExistence type="predicted"/>
<keyword evidence="1" id="KW-1133">Transmembrane helix</keyword>
<keyword evidence="1" id="KW-0812">Transmembrane</keyword>
<name>G0UKF3_TRYCI</name>
<evidence type="ECO:0000256" key="1">
    <source>
        <dbReference type="SAM" id="Phobius"/>
    </source>
</evidence>
<sequence length="179" mass="20445">MAVFNKHFLDGLMAKALAHARLGTTPGIVMGRNNSNLLPEITPNFCITSIFYFTLSSPLLYFFFFCFHSIKPLRHSHSCSLLLIKQPPTGPSTSCDSFPPSSHFYYQPQENWCEHMEEKRYNMKDTIWPFFLLEGDISARGGITLLEALGVAEIDKRIESPSNKIKLHCYLPILKKNEK</sequence>
<organism evidence="2">
    <name type="scientific">Trypanosoma congolense (strain IL3000)</name>
    <dbReference type="NCBI Taxonomy" id="1068625"/>
    <lineage>
        <taxon>Eukaryota</taxon>
        <taxon>Discoba</taxon>
        <taxon>Euglenozoa</taxon>
        <taxon>Kinetoplastea</taxon>
        <taxon>Metakinetoplastina</taxon>
        <taxon>Trypanosomatida</taxon>
        <taxon>Trypanosomatidae</taxon>
        <taxon>Trypanosoma</taxon>
        <taxon>Nannomonas</taxon>
    </lineage>
</organism>
<evidence type="ECO:0000313" key="2">
    <source>
        <dbReference type="EMBL" id="CCC89858.1"/>
    </source>
</evidence>
<gene>
    <name evidence="2" type="ORF">TCIL3000_3_2920</name>
</gene>
<keyword evidence="1" id="KW-0472">Membrane</keyword>
<dbReference type="EMBL" id="HE575316">
    <property type="protein sequence ID" value="CCC89858.1"/>
    <property type="molecule type" value="Genomic_DNA"/>
</dbReference>
<dbReference type="AlphaFoldDB" id="G0UKF3"/>
<dbReference type="VEuPathDB" id="TriTrypDB:TcIL3000_3_2920"/>